<reference evidence="2" key="1">
    <citation type="submission" date="2021-03" db="EMBL/GenBank/DDBJ databases">
        <authorList>
            <person name="Bekaert M."/>
        </authorList>
    </citation>
    <scope>NUCLEOTIDE SEQUENCE</scope>
</reference>
<name>A0A8S3QKT0_MYTED</name>
<gene>
    <name evidence="2" type="ORF">MEDL_12031</name>
</gene>
<feature type="compositionally biased region" description="Basic and acidic residues" evidence="1">
    <location>
        <begin position="47"/>
        <end position="124"/>
    </location>
</feature>
<dbReference type="Proteomes" id="UP000683360">
    <property type="component" value="Unassembled WGS sequence"/>
</dbReference>
<dbReference type="InterPro" id="IPR022385">
    <property type="entry name" value="Rhs_assc_core"/>
</dbReference>
<organism evidence="2 3">
    <name type="scientific">Mytilus edulis</name>
    <name type="common">Blue mussel</name>
    <dbReference type="NCBI Taxonomy" id="6550"/>
    <lineage>
        <taxon>Eukaryota</taxon>
        <taxon>Metazoa</taxon>
        <taxon>Spiralia</taxon>
        <taxon>Lophotrochozoa</taxon>
        <taxon>Mollusca</taxon>
        <taxon>Bivalvia</taxon>
        <taxon>Autobranchia</taxon>
        <taxon>Pteriomorphia</taxon>
        <taxon>Mytilida</taxon>
        <taxon>Mytiloidea</taxon>
        <taxon>Mytilidae</taxon>
        <taxon>Mytilinae</taxon>
        <taxon>Mytilus</taxon>
    </lineage>
</organism>
<dbReference type="SUPFAM" id="SSF50249">
    <property type="entry name" value="Nucleic acid-binding proteins"/>
    <property type="match status" value="1"/>
</dbReference>
<dbReference type="NCBIfam" id="TIGR03696">
    <property type="entry name" value="Rhs_assc_core"/>
    <property type="match status" value="1"/>
</dbReference>
<evidence type="ECO:0000313" key="3">
    <source>
        <dbReference type="Proteomes" id="UP000683360"/>
    </source>
</evidence>
<dbReference type="OrthoDB" id="6151499at2759"/>
<sequence length="705" mass="80951">MPSETERTRRDDEVRQKELDAKRKTRKDDEVRQKAVDDKRKTRRMMKPSEKREEMMKQKELDAKRKTRRDDEVRQKELDAKRKMRRDDEVRQKELDAKRKARKDDQVNEKERLCKQASRNRDRSKIRNYDRSDQFSCKIENFSLSPNSKTGDMDILVNTRTKVDFVQSVKFQKRLEFADTAPSTSGLGKSSMTITSIYNIDRSTTQIMYNLKGKVISVGETKVVEMFGNTKEKKEIIIADSTGNVKVAVFENLIAELQLDNCCTLTNLSSRKYSDFYLTTTKSTKITVQDDDLGEINDDIEENELPEKIGQIQNIQIVKKFHCGSCNKKMDIPEGIKRIKCCNLKGNVESFQFKVTSRFNLKENKTSTHLVAFHDTISDFLNSQNRSDYLNDIDQLEDYFLDIISIKCTVNEDVVTKFALSVVGMLDKNGDILNSYRYDPFGNITSNIEQLHNPFTYIGQWGVMNMKQIKDLYLMRTRCYDSEHGRFLSMDQFALDGKLKNFYAYAYNNPVHFIDPKGNVVYVLLPGLVSLLKYHGYNLLTDQESTLGGATEALIEGMIGGSIGGKLAGYICKKCSKVVKAIAEKVGEAFVEQVKQAMIDSVFGDKPFSWKGFGTDLASKKIIDLSKPWNDKLQDAKDTASNLWSDAFDKLIDKILEWISSFDPNDIIGPLGYGAARFIQKDTTMSIKFDLKMLLTQQLQHRKFS</sequence>
<dbReference type="InterPro" id="IPR012340">
    <property type="entry name" value="NA-bd_OB-fold"/>
</dbReference>
<dbReference type="EMBL" id="CAJPWZ010000637">
    <property type="protein sequence ID" value="CAG2197197.1"/>
    <property type="molecule type" value="Genomic_DNA"/>
</dbReference>
<feature type="compositionally biased region" description="Basic and acidic residues" evidence="1">
    <location>
        <begin position="1"/>
        <end position="40"/>
    </location>
</feature>
<comment type="caution">
    <text evidence="2">The sequence shown here is derived from an EMBL/GenBank/DDBJ whole genome shotgun (WGS) entry which is preliminary data.</text>
</comment>
<protein>
    <submittedName>
        <fullName evidence="2">Uncharacterized protein</fullName>
    </submittedName>
</protein>
<keyword evidence="3" id="KW-1185">Reference proteome</keyword>
<dbReference type="Gene3D" id="2.180.10.10">
    <property type="entry name" value="RHS repeat-associated core"/>
    <property type="match status" value="1"/>
</dbReference>
<proteinExistence type="predicted"/>
<evidence type="ECO:0000256" key="1">
    <source>
        <dbReference type="SAM" id="MobiDB-lite"/>
    </source>
</evidence>
<dbReference type="AlphaFoldDB" id="A0A8S3QKT0"/>
<evidence type="ECO:0000313" key="2">
    <source>
        <dbReference type="EMBL" id="CAG2197197.1"/>
    </source>
</evidence>
<dbReference type="Gene3D" id="2.40.50.140">
    <property type="entry name" value="Nucleic acid-binding proteins"/>
    <property type="match status" value="1"/>
</dbReference>
<accession>A0A8S3QKT0</accession>
<feature type="region of interest" description="Disordered" evidence="1">
    <location>
        <begin position="1"/>
        <end position="124"/>
    </location>
</feature>